<dbReference type="GO" id="GO:0032259">
    <property type="term" value="P:methylation"/>
    <property type="evidence" value="ECO:0007669"/>
    <property type="project" value="UniProtKB-KW"/>
</dbReference>
<dbReference type="CDD" id="cd02440">
    <property type="entry name" value="AdoMet_MTases"/>
    <property type="match status" value="1"/>
</dbReference>
<dbReference type="Pfam" id="PF13649">
    <property type="entry name" value="Methyltransf_25"/>
    <property type="match status" value="1"/>
</dbReference>
<evidence type="ECO:0000313" key="5">
    <source>
        <dbReference type="Proteomes" id="UP000501518"/>
    </source>
</evidence>
<protein>
    <submittedName>
        <fullName evidence="4">Class I SAM-dependent methyltransferase</fullName>
    </submittedName>
</protein>
<dbReference type="InterPro" id="IPR029063">
    <property type="entry name" value="SAM-dependent_MTases_sf"/>
</dbReference>
<keyword evidence="1 4" id="KW-0489">Methyltransferase</keyword>
<dbReference type="PANTHER" id="PTHR43861:SF1">
    <property type="entry name" value="TRANS-ACONITATE 2-METHYLTRANSFERASE"/>
    <property type="match status" value="1"/>
</dbReference>
<keyword evidence="2 4" id="KW-0808">Transferase</keyword>
<evidence type="ECO:0000256" key="1">
    <source>
        <dbReference type="ARBA" id="ARBA00022603"/>
    </source>
</evidence>
<dbReference type="PANTHER" id="PTHR43861">
    <property type="entry name" value="TRANS-ACONITATE 2-METHYLTRANSFERASE-RELATED"/>
    <property type="match status" value="1"/>
</dbReference>
<dbReference type="GO" id="GO:0008168">
    <property type="term" value="F:methyltransferase activity"/>
    <property type="evidence" value="ECO:0007669"/>
    <property type="project" value="UniProtKB-KW"/>
</dbReference>
<feature type="domain" description="Methyltransferase" evidence="3">
    <location>
        <begin position="67"/>
        <end position="161"/>
    </location>
</feature>
<name>A0A6G8KTX2_9MICO</name>
<dbReference type="Proteomes" id="UP000501518">
    <property type="component" value="Chromosome"/>
</dbReference>
<reference evidence="4 5" key="1">
    <citation type="submission" date="2019-02" db="EMBL/GenBank/DDBJ databases">
        <title>Complete Genome Sequence and Methylome Analysis of Brevibacterium luteolum NEB1784.</title>
        <authorList>
            <person name="Fomenkov A."/>
            <person name="Roberts R.J."/>
        </authorList>
    </citation>
    <scope>NUCLEOTIDE SEQUENCE [LARGE SCALE GENOMIC DNA]</scope>
    <source>
        <strain evidence="4 5">NEB1784</strain>
    </source>
</reference>
<dbReference type="KEGG" id="blut:EW640_01300"/>
<evidence type="ECO:0000259" key="3">
    <source>
        <dbReference type="Pfam" id="PF13649"/>
    </source>
</evidence>
<dbReference type="AlphaFoldDB" id="A0A6G8KTX2"/>
<dbReference type="InterPro" id="IPR041698">
    <property type="entry name" value="Methyltransf_25"/>
</dbReference>
<sequence>MDSTSAQPAAASPEWFDDNRRNWDDRAAVHVASGYGIQALIDDPQAIPDTLAPDLPYLGDLTGASVIHLQCHLGTDTIGLKRQGAGRVVGIDLSGESLRRARELAAQCSADIEYVESNVYDARAAVDGGFDVVFSTLGALCWLPDVTAWAQVVASLLAPGGTFLIRDDHPFFMTIGDDVSAGLRVEQPYFQQAEPMTWEDDSSYVDAPEAEPIQNTRNHQWNHSLGEIITALLQAGLVIDTVEETQHSAWARWPELMIEDEHGYRLRDNPERLPLQFRITAHKP</sequence>
<dbReference type="Gene3D" id="3.40.50.150">
    <property type="entry name" value="Vaccinia Virus protein VP39"/>
    <property type="match status" value="1"/>
</dbReference>
<dbReference type="SUPFAM" id="SSF53335">
    <property type="entry name" value="S-adenosyl-L-methionine-dependent methyltransferases"/>
    <property type="match status" value="1"/>
</dbReference>
<evidence type="ECO:0000256" key="2">
    <source>
        <dbReference type="ARBA" id="ARBA00022679"/>
    </source>
</evidence>
<accession>A0A6G8KTX2</accession>
<evidence type="ECO:0000313" key="4">
    <source>
        <dbReference type="EMBL" id="QIN28071.1"/>
    </source>
</evidence>
<gene>
    <name evidence="4" type="ORF">EW640_01300</name>
</gene>
<organism evidence="4 5">
    <name type="scientific">Brevibacterium luteolum</name>
    <dbReference type="NCBI Taxonomy" id="199591"/>
    <lineage>
        <taxon>Bacteria</taxon>
        <taxon>Bacillati</taxon>
        <taxon>Actinomycetota</taxon>
        <taxon>Actinomycetes</taxon>
        <taxon>Micrococcales</taxon>
        <taxon>Brevibacteriaceae</taxon>
        <taxon>Brevibacterium</taxon>
    </lineage>
</organism>
<dbReference type="RefSeq" id="WP_165882624.1">
    <property type="nucleotide sequence ID" value="NZ_CP035810.1"/>
</dbReference>
<dbReference type="EMBL" id="CP035810">
    <property type="protein sequence ID" value="QIN28071.1"/>
    <property type="molecule type" value="Genomic_DNA"/>
</dbReference>
<proteinExistence type="predicted"/>